<organism evidence="1 2">
    <name type="scientific">Hygrophoropsis aurantiaca</name>
    <dbReference type="NCBI Taxonomy" id="72124"/>
    <lineage>
        <taxon>Eukaryota</taxon>
        <taxon>Fungi</taxon>
        <taxon>Dikarya</taxon>
        <taxon>Basidiomycota</taxon>
        <taxon>Agaricomycotina</taxon>
        <taxon>Agaricomycetes</taxon>
        <taxon>Agaricomycetidae</taxon>
        <taxon>Boletales</taxon>
        <taxon>Coniophorineae</taxon>
        <taxon>Hygrophoropsidaceae</taxon>
        <taxon>Hygrophoropsis</taxon>
    </lineage>
</organism>
<name>A0ACB8A209_9AGAM</name>
<comment type="caution">
    <text evidence="1">The sequence shown here is derived from an EMBL/GenBank/DDBJ whole genome shotgun (WGS) entry which is preliminary data.</text>
</comment>
<evidence type="ECO:0000313" key="2">
    <source>
        <dbReference type="Proteomes" id="UP000790377"/>
    </source>
</evidence>
<accession>A0ACB8A209</accession>
<sequence>MLERARKQRGDRCCAVIDRRTGARLANHPSLEARIHQSAYSGTMTSVLFALDFQDDFSIPIASLCSEIERSLKIYANHRLVNIHHYKEKTVVGHEFLIIDIFDGKNTPHRLRIERRPTRKKPNRLSLLRSGVYVRITDDVISRVPATFKPAEFYHIATSRCPPMPSSPTLTFPEICKILKEIKTQAPNYSLLEHMCYWFCVAFLCGVEDLGVKVVKKNGKDYRLQGKFGAGAGAGEGVKFMDQEWAAKDFERYKAKMKEVREERETNERNAIRDTFVDTVQMRQAERTKSIVQTHEAIKPLLQTSETRRKAEAQELKSAFSWIVSTTKKQQMETE</sequence>
<dbReference type="Proteomes" id="UP000790377">
    <property type="component" value="Unassembled WGS sequence"/>
</dbReference>
<gene>
    <name evidence="1" type="ORF">BJ138DRAFT_544408</name>
</gene>
<keyword evidence="2" id="KW-1185">Reference proteome</keyword>
<protein>
    <submittedName>
        <fullName evidence="1">Uncharacterized protein</fullName>
    </submittedName>
</protein>
<proteinExistence type="predicted"/>
<dbReference type="EMBL" id="MU267945">
    <property type="protein sequence ID" value="KAH7907039.1"/>
    <property type="molecule type" value="Genomic_DNA"/>
</dbReference>
<reference evidence="1" key="1">
    <citation type="journal article" date="2021" name="New Phytol.">
        <title>Evolutionary innovations through gain and loss of genes in the ectomycorrhizal Boletales.</title>
        <authorList>
            <person name="Wu G."/>
            <person name="Miyauchi S."/>
            <person name="Morin E."/>
            <person name="Kuo A."/>
            <person name="Drula E."/>
            <person name="Varga T."/>
            <person name="Kohler A."/>
            <person name="Feng B."/>
            <person name="Cao Y."/>
            <person name="Lipzen A."/>
            <person name="Daum C."/>
            <person name="Hundley H."/>
            <person name="Pangilinan J."/>
            <person name="Johnson J."/>
            <person name="Barry K."/>
            <person name="LaButti K."/>
            <person name="Ng V."/>
            <person name="Ahrendt S."/>
            <person name="Min B."/>
            <person name="Choi I.G."/>
            <person name="Park H."/>
            <person name="Plett J.M."/>
            <person name="Magnuson J."/>
            <person name="Spatafora J.W."/>
            <person name="Nagy L.G."/>
            <person name="Henrissat B."/>
            <person name="Grigoriev I.V."/>
            <person name="Yang Z.L."/>
            <person name="Xu J."/>
            <person name="Martin F.M."/>
        </authorList>
    </citation>
    <scope>NUCLEOTIDE SEQUENCE</scope>
    <source>
        <strain evidence="1">ATCC 28755</strain>
    </source>
</reference>
<evidence type="ECO:0000313" key="1">
    <source>
        <dbReference type="EMBL" id="KAH7907039.1"/>
    </source>
</evidence>